<keyword evidence="2" id="KW-1185">Reference proteome</keyword>
<proteinExistence type="predicted"/>
<gene>
    <name evidence="1" type="ORF">AYBTSS11_LOCUS1661</name>
</gene>
<name>A0AA86V9K7_9FABA</name>
<accession>A0AA86V9K7</accession>
<dbReference type="AlphaFoldDB" id="A0AA86V9K7"/>
<organism evidence="1 2">
    <name type="scientific">Sphenostylis stenocarpa</name>
    <dbReference type="NCBI Taxonomy" id="92480"/>
    <lineage>
        <taxon>Eukaryota</taxon>
        <taxon>Viridiplantae</taxon>
        <taxon>Streptophyta</taxon>
        <taxon>Embryophyta</taxon>
        <taxon>Tracheophyta</taxon>
        <taxon>Spermatophyta</taxon>
        <taxon>Magnoliopsida</taxon>
        <taxon>eudicotyledons</taxon>
        <taxon>Gunneridae</taxon>
        <taxon>Pentapetalae</taxon>
        <taxon>rosids</taxon>
        <taxon>fabids</taxon>
        <taxon>Fabales</taxon>
        <taxon>Fabaceae</taxon>
        <taxon>Papilionoideae</taxon>
        <taxon>50 kb inversion clade</taxon>
        <taxon>NPAAA clade</taxon>
        <taxon>indigoferoid/millettioid clade</taxon>
        <taxon>Phaseoleae</taxon>
        <taxon>Sphenostylis</taxon>
    </lineage>
</organism>
<dbReference type="Gramene" id="rna-AYBTSS11_LOCUS1661">
    <property type="protein sequence ID" value="CAJ1841247.1"/>
    <property type="gene ID" value="gene-AYBTSS11_LOCUS1661"/>
</dbReference>
<evidence type="ECO:0000313" key="1">
    <source>
        <dbReference type="EMBL" id="CAJ1841247.1"/>
    </source>
</evidence>
<evidence type="ECO:0000313" key="2">
    <source>
        <dbReference type="Proteomes" id="UP001189624"/>
    </source>
</evidence>
<dbReference type="EMBL" id="OY731398">
    <property type="protein sequence ID" value="CAJ1841247.1"/>
    <property type="molecule type" value="Genomic_DNA"/>
</dbReference>
<dbReference type="Proteomes" id="UP001189624">
    <property type="component" value="Chromosome 1"/>
</dbReference>
<sequence>MHESYLTRINGKEGRSEVQKHFVLHEEEKWYATLQKKQFEYIQIGTMGVREASHVDLVELPTERNEAFKRMVQKSGIGEGEGPT</sequence>
<protein>
    <submittedName>
        <fullName evidence="1">Uncharacterized protein</fullName>
    </submittedName>
</protein>
<reference evidence="1" key="1">
    <citation type="submission" date="2023-10" db="EMBL/GenBank/DDBJ databases">
        <authorList>
            <person name="Domelevo Entfellner J.-B."/>
        </authorList>
    </citation>
    <scope>NUCLEOTIDE SEQUENCE</scope>
</reference>